<accession>A0AAP0JB16</accession>
<dbReference type="Proteomes" id="UP001417504">
    <property type="component" value="Unassembled WGS sequence"/>
</dbReference>
<name>A0AAP0JB16_9MAGN</name>
<organism evidence="2 3">
    <name type="scientific">Stephania japonica</name>
    <dbReference type="NCBI Taxonomy" id="461633"/>
    <lineage>
        <taxon>Eukaryota</taxon>
        <taxon>Viridiplantae</taxon>
        <taxon>Streptophyta</taxon>
        <taxon>Embryophyta</taxon>
        <taxon>Tracheophyta</taxon>
        <taxon>Spermatophyta</taxon>
        <taxon>Magnoliopsida</taxon>
        <taxon>Ranunculales</taxon>
        <taxon>Menispermaceae</taxon>
        <taxon>Menispermoideae</taxon>
        <taxon>Cissampelideae</taxon>
        <taxon>Stephania</taxon>
    </lineage>
</organism>
<proteinExistence type="predicted"/>
<gene>
    <name evidence="2" type="ORF">Sjap_011241</name>
</gene>
<evidence type="ECO:0000313" key="3">
    <source>
        <dbReference type="Proteomes" id="UP001417504"/>
    </source>
</evidence>
<sequence length="152" mass="16256">MEGSPTFHHVTAANGGGFAQLRGPAVTGKPLTRGLHEERLCKQKPHTTNAAMGCSRAVGDSDESPCGNSGEPPGVVPNDLHGHCRYHRVDKQNEEDGLCVHNVMHSSSRSPRLPRGGGVRRWASLRGHYWVISGHALNVAALHNDESGSAQD</sequence>
<keyword evidence="3" id="KW-1185">Reference proteome</keyword>
<protein>
    <submittedName>
        <fullName evidence="2">Uncharacterized protein</fullName>
    </submittedName>
</protein>
<dbReference type="EMBL" id="JBBNAE010000004">
    <property type="protein sequence ID" value="KAK9130754.1"/>
    <property type="molecule type" value="Genomic_DNA"/>
</dbReference>
<evidence type="ECO:0000256" key="1">
    <source>
        <dbReference type="SAM" id="MobiDB-lite"/>
    </source>
</evidence>
<feature type="region of interest" description="Disordered" evidence="1">
    <location>
        <begin position="1"/>
        <end position="34"/>
    </location>
</feature>
<feature type="region of interest" description="Disordered" evidence="1">
    <location>
        <begin position="52"/>
        <end position="77"/>
    </location>
</feature>
<dbReference type="AlphaFoldDB" id="A0AAP0JB16"/>
<reference evidence="2 3" key="1">
    <citation type="submission" date="2024-01" db="EMBL/GenBank/DDBJ databases">
        <title>Genome assemblies of Stephania.</title>
        <authorList>
            <person name="Yang L."/>
        </authorList>
    </citation>
    <scope>NUCLEOTIDE SEQUENCE [LARGE SCALE GENOMIC DNA]</scope>
    <source>
        <strain evidence="2">QJT</strain>
        <tissue evidence="2">Leaf</tissue>
    </source>
</reference>
<evidence type="ECO:0000313" key="2">
    <source>
        <dbReference type="EMBL" id="KAK9130754.1"/>
    </source>
</evidence>
<comment type="caution">
    <text evidence="2">The sequence shown here is derived from an EMBL/GenBank/DDBJ whole genome shotgun (WGS) entry which is preliminary data.</text>
</comment>